<evidence type="ECO:0000256" key="3">
    <source>
        <dbReference type="ARBA" id="ARBA00013368"/>
    </source>
</evidence>
<dbReference type="EMBL" id="SMKI01000095">
    <property type="protein sequence ID" value="TDC75753.1"/>
    <property type="molecule type" value="Genomic_DNA"/>
</dbReference>
<dbReference type="AlphaFoldDB" id="A0A4R4TKW0"/>
<feature type="non-terminal residue" evidence="6">
    <location>
        <position position="1"/>
    </location>
</feature>
<dbReference type="PANTHER" id="PTHR32114:SF2">
    <property type="entry name" value="ABC TRANSPORTER ABCH.3"/>
    <property type="match status" value="1"/>
</dbReference>
<gene>
    <name evidence="6" type="ORF">E1283_11445</name>
</gene>
<accession>A0A4R4TKW0</accession>
<dbReference type="Pfam" id="PF13558">
    <property type="entry name" value="SbcC_Walker_B"/>
    <property type="match status" value="1"/>
</dbReference>
<dbReference type="SUPFAM" id="SSF52540">
    <property type="entry name" value="P-loop containing nucleoside triphosphate hydrolases"/>
    <property type="match status" value="1"/>
</dbReference>
<evidence type="ECO:0000313" key="6">
    <source>
        <dbReference type="EMBL" id="TDC75753.1"/>
    </source>
</evidence>
<dbReference type="Proteomes" id="UP000295345">
    <property type="component" value="Unassembled WGS sequence"/>
</dbReference>
<keyword evidence="4" id="KW-0175">Coiled coil</keyword>
<feature type="region of interest" description="Disordered" evidence="5">
    <location>
        <begin position="1"/>
        <end position="33"/>
    </location>
</feature>
<evidence type="ECO:0000256" key="1">
    <source>
        <dbReference type="ARBA" id="ARBA00006930"/>
    </source>
</evidence>
<reference evidence="6 7" key="1">
    <citation type="submission" date="2019-03" db="EMBL/GenBank/DDBJ databases">
        <title>Draft genome sequences of novel Actinobacteria.</title>
        <authorList>
            <person name="Sahin N."/>
            <person name="Ay H."/>
            <person name="Saygin H."/>
        </authorList>
    </citation>
    <scope>NUCLEOTIDE SEQUENCE [LARGE SCALE GENOMIC DNA]</scope>
    <source>
        <strain evidence="6 7">DSM 41900</strain>
    </source>
</reference>
<dbReference type="InterPro" id="IPR027417">
    <property type="entry name" value="P-loop_NTPase"/>
</dbReference>
<evidence type="ECO:0000313" key="7">
    <source>
        <dbReference type="Proteomes" id="UP000295345"/>
    </source>
</evidence>
<protein>
    <recommendedName>
        <fullName evidence="3">Nuclease SbcCD subunit C</fullName>
    </recommendedName>
</protein>
<keyword evidence="7" id="KW-1185">Reference proteome</keyword>
<evidence type="ECO:0000256" key="5">
    <source>
        <dbReference type="SAM" id="MobiDB-lite"/>
    </source>
</evidence>
<evidence type="ECO:0000256" key="2">
    <source>
        <dbReference type="ARBA" id="ARBA00011322"/>
    </source>
</evidence>
<feature type="coiled-coil region" evidence="4">
    <location>
        <begin position="85"/>
        <end position="137"/>
    </location>
</feature>
<organism evidence="6 7">
    <name type="scientific">Streptomyces hainanensis</name>
    <dbReference type="NCBI Taxonomy" id="402648"/>
    <lineage>
        <taxon>Bacteria</taxon>
        <taxon>Bacillati</taxon>
        <taxon>Actinomycetota</taxon>
        <taxon>Actinomycetes</taxon>
        <taxon>Kitasatosporales</taxon>
        <taxon>Streptomycetaceae</taxon>
        <taxon>Streptomyces</taxon>
    </lineage>
</organism>
<dbReference type="PANTHER" id="PTHR32114">
    <property type="entry name" value="ABC TRANSPORTER ABCH.3"/>
    <property type="match status" value="1"/>
</dbReference>
<proteinExistence type="inferred from homology"/>
<dbReference type="RefSeq" id="WP_279571249.1">
    <property type="nucleotide sequence ID" value="NZ_SMKI01000095.1"/>
</dbReference>
<feature type="compositionally biased region" description="Low complexity" evidence="5">
    <location>
        <begin position="1"/>
        <end position="10"/>
    </location>
</feature>
<name>A0A4R4TKW0_9ACTN</name>
<sequence>EQPAGAAAVADHVDRAAEEAARGGHQAAERRRGQADLRLAELRESHAVAAAEAGDEPAEALAGAALALEGELAAVRAEAAAEPAARRALAEAEETEARLRERQRAAERRAAVRASRHAALTTELAALRAEIDQARSGAATVADRVAALGGEAGALGAATTAARLAEETADRRKQADAGLADAAYRAGFDTPRAAAEAALPATERALLRRRVDAREAERAALAAALADPEALAAAAEPPADPEAARAALAAATGRLRAASATEAAARARRAELDALSTTAAADATDLAPLRADSHRVTRLAGLTAGTSPENEYRMRLETYVLAARLEQVAAVASTRLHRMSAGRYALVHTDARAAHRARSGLGLLVMDAWTGRTRDTATLSGGESFFVSLALALGLADVVAEEAGGPRLDTLFVDEGFGSLDEQSLDEVLDVLDGLREHDRSVAIVSHVPDLRGRIPAQLEVVKTRRGSTVRHHTG</sequence>
<evidence type="ECO:0000256" key="4">
    <source>
        <dbReference type="SAM" id="Coils"/>
    </source>
</evidence>
<feature type="compositionally biased region" description="Basic and acidic residues" evidence="5">
    <location>
        <begin position="11"/>
        <end position="33"/>
    </location>
</feature>
<dbReference type="Gene3D" id="3.40.50.300">
    <property type="entry name" value="P-loop containing nucleotide triphosphate hydrolases"/>
    <property type="match status" value="1"/>
</dbReference>
<comment type="subunit">
    <text evidence="2">Heterodimer of SbcC and SbcD.</text>
</comment>
<comment type="similarity">
    <text evidence="1">Belongs to the SMC family. SbcC subfamily.</text>
</comment>
<comment type="caution">
    <text evidence="6">The sequence shown here is derived from an EMBL/GenBank/DDBJ whole genome shotgun (WGS) entry which is preliminary data.</text>
</comment>